<keyword evidence="3" id="KW-1185">Reference proteome</keyword>
<reference evidence="2 3" key="1">
    <citation type="submission" date="2016-12" db="EMBL/GenBank/DDBJ databases">
        <title>The genomes of Aspergillus section Nigri reveals drivers in fungal speciation.</title>
        <authorList>
            <consortium name="DOE Joint Genome Institute"/>
            <person name="Vesth T.C."/>
            <person name="Nybo J."/>
            <person name="Theobald S."/>
            <person name="Brandl J."/>
            <person name="Frisvad J.C."/>
            <person name="Nielsen K.F."/>
            <person name="Lyhne E.K."/>
            <person name="Kogle M.E."/>
            <person name="Kuo A."/>
            <person name="Riley R."/>
            <person name="Clum A."/>
            <person name="Nolan M."/>
            <person name="Lipzen A."/>
            <person name="Salamov A."/>
            <person name="Henrissat B."/>
            <person name="Wiebenga A."/>
            <person name="De Vries R.P."/>
            <person name="Grigoriev I.V."/>
            <person name="Mortensen U.H."/>
            <person name="Andersen M.R."/>
            <person name="Baker S.E."/>
        </authorList>
    </citation>
    <scope>NUCLEOTIDE SEQUENCE [LARGE SCALE GENOMIC DNA]</scope>
    <source>
        <strain evidence="2 3">CBS 115572</strain>
    </source>
</reference>
<gene>
    <name evidence="2" type="ORF">BO94DRAFT_103402</name>
</gene>
<dbReference type="Proteomes" id="UP000246702">
    <property type="component" value="Unassembled WGS sequence"/>
</dbReference>
<feature type="region of interest" description="Disordered" evidence="1">
    <location>
        <begin position="1"/>
        <end position="27"/>
    </location>
</feature>
<sequence length="209" mass="24555">MKMVEQLEKRGRSDRPRDRESKRKNRKGQKSFWKVSFFHTYLIAPFYHSTNRFYYCTSPRLPCGPFFSSFINNYHILSTNPPSTKKSLFQNPLGRSSLQRNVLGFTSSQRPYPPYIPNYYYWGLVLPSGPSAPPTFIITSTFLAPLLWALKYYYSCLPPCYPPSPRYSCTNYTRIRIFFPACRFCSSPLYFSPPLSPLVLSHRRLSYDR</sequence>
<organism evidence="2 3">
    <name type="scientific">Aspergillus sclerotioniger CBS 115572</name>
    <dbReference type="NCBI Taxonomy" id="1450535"/>
    <lineage>
        <taxon>Eukaryota</taxon>
        <taxon>Fungi</taxon>
        <taxon>Dikarya</taxon>
        <taxon>Ascomycota</taxon>
        <taxon>Pezizomycotina</taxon>
        <taxon>Eurotiomycetes</taxon>
        <taxon>Eurotiomycetidae</taxon>
        <taxon>Eurotiales</taxon>
        <taxon>Aspergillaceae</taxon>
        <taxon>Aspergillus</taxon>
        <taxon>Aspergillus subgen. Circumdati</taxon>
    </lineage>
</organism>
<accession>A0A317WDK9</accession>
<proteinExistence type="predicted"/>
<evidence type="ECO:0000313" key="3">
    <source>
        <dbReference type="Proteomes" id="UP000246702"/>
    </source>
</evidence>
<protein>
    <submittedName>
        <fullName evidence="2">Uncharacterized protein</fullName>
    </submittedName>
</protein>
<dbReference type="RefSeq" id="XP_025466481.1">
    <property type="nucleotide sequence ID" value="XM_025605469.1"/>
</dbReference>
<dbReference type="EMBL" id="MSFK01000017">
    <property type="protein sequence ID" value="PWY84556.1"/>
    <property type="molecule type" value="Genomic_DNA"/>
</dbReference>
<evidence type="ECO:0000313" key="2">
    <source>
        <dbReference type="EMBL" id="PWY84556.1"/>
    </source>
</evidence>
<name>A0A317WDK9_9EURO</name>
<evidence type="ECO:0000256" key="1">
    <source>
        <dbReference type="SAM" id="MobiDB-lite"/>
    </source>
</evidence>
<feature type="compositionally biased region" description="Basic and acidic residues" evidence="1">
    <location>
        <begin position="1"/>
        <end position="21"/>
    </location>
</feature>
<dbReference type="AlphaFoldDB" id="A0A317WDK9"/>
<dbReference type="GeneID" id="37107612"/>
<comment type="caution">
    <text evidence="2">The sequence shown here is derived from an EMBL/GenBank/DDBJ whole genome shotgun (WGS) entry which is preliminary data.</text>
</comment>